<dbReference type="InterPro" id="IPR046295">
    <property type="entry name" value="DUF6332"/>
</dbReference>
<evidence type="ECO:0000313" key="3">
    <source>
        <dbReference type="Proteomes" id="UP000829992"/>
    </source>
</evidence>
<feature type="transmembrane region" description="Helical" evidence="1">
    <location>
        <begin position="12"/>
        <end position="34"/>
    </location>
</feature>
<feature type="transmembrane region" description="Helical" evidence="1">
    <location>
        <begin position="54"/>
        <end position="72"/>
    </location>
</feature>
<organism evidence="2 3">
    <name type="scientific">Streptomyces durmitorensis</name>
    <dbReference type="NCBI Taxonomy" id="319947"/>
    <lineage>
        <taxon>Bacteria</taxon>
        <taxon>Bacillati</taxon>
        <taxon>Actinomycetota</taxon>
        <taxon>Actinomycetes</taxon>
        <taxon>Kitasatosporales</taxon>
        <taxon>Streptomycetaceae</taxon>
        <taxon>Streptomyces</taxon>
    </lineage>
</organism>
<keyword evidence="3" id="KW-1185">Reference proteome</keyword>
<evidence type="ECO:0000313" key="2">
    <source>
        <dbReference type="EMBL" id="UQT60195.1"/>
    </source>
</evidence>
<proteinExistence type="predicted"/>
<dbReference type="Proteomes" id="UP000829992">
    <property type="component" value="Chromosome"/>
</dbReference>
<dbReference type="RefSeq" id="WP_249591529.1">
    <property type="nucleotide sequence ID" value="NZ_BAAAQL010000018.1"/>
</dbReference>
<reference evidence="2 3" key="1">
    <citation type="submission" date="2022-05" db="EMBL/GenBank/DDBJ databases">
        <authorList>
            <person name="Zhou X."/>
            <person name="Li K."/>
            <person name="Man Y."/>
        </authorList>
    </citation>
    <scope>NUCLEOTIDE SEQUENCE [LARGE SCALE GENOMIC DNA]</scope>
    <source>
        <strain evidence="2 3">MS405</strain>
    </source>
</reference>
<dbReference type="EMBL" id="CP097289">
    <property type="protein sequence ID" value="UQT60195.1"/>
    <property type="molecule type" value="Genomic_DNA"/>
</dbReference>
<evidence type="ECO:0000256" key="1">
    <source>
        <dbReference type="SAM" id="Phobius"/>
    </source>
</evidence>
<name>A0ABY4Q227_9ACTN</name>
<sequence>MGQRTQAQRDEATVEIGFALFVATTLAGAAFFAVPAAAHFIGLSSPSGHTLNQVRRIAAAAVFVVSVVTVLVRHRRARQPSQPGRTKPDS</sequence>
<keyword evidence="1" id="KW-0472">Membrane</keyword>
<dbReference type="Pfam" id="PF19857">
    <property type="entry name" value="DUF6332"/>
    <property type="match status" value="1"/>
</dbReference>
<gene>
    <name evidence="2" type="ORF">M4V62_36900</name>
</gene>
<protein>
    <submittedName>
        <fullName evidence="2">DUF6332 family protein</fullName>
    </submittedName>
</protein>
<keyword evidence="1" id="KW-1133">Transmembrane helix</keyword>
<keyword evidence="1" id="KW-0812">Transmembrane</keyword>
<accession>A0ABY4Q227</accession>